<feature type="domain" description="ABC transporter" evidence="4">
    <location>
        <begin position="4"/>
        <end position="242"/>
    </location>
</feature>
<dbReference type="Gene3D" id="3.40.50.300">
    <property type="entry name" value="P-loop containing nucleotide triphosphate hydrolases"/>
    <property type="match status" value="1"/>
</dbReference>
<dbReference type="OrthoDB" id="9779136at2"/>
<dbReference type="InterPro" id="IPR032823">
    <property type="entry name" value="BCA_ABC_TP_C"/>
</dbReference>
<sequence length="253" mass="26958">MNILEVSSLYKRFGGLEATKDVSFTVQQGEILGILGPNGAGKTTLFNQIAGSFAPTAGAIVFAGQDITGRSAHAVANLGLARTFQIPRPLHGLTVLENVLVPCYSPRATGLIGGRKYAKDWAKAVLITVSLDDKADLAVEKLTHGELKKLELAKALALKPQLIMLDEPFAGLGVQEVAPIAESVRKLNQEHGLTVLIIEHKLKEFMKLVHRVIALNYGEKIAEGTPRDIVNNPLVIEAYLGKGGAALASIGNP</sequence>
<dbReference type="Pfam" id="PF00005">
    <property type="entry name" value="ABC_tran"/>
    <property type="match status" value="1"/>
</dbReference>
<evidence type="ECO:0000256" key="1">
    <source>
        <dbReference type="ARBA" id="ARBA00022448"/>
    </source>
</evidence>
<dbReference type="SMART" id="SM00382">
    <property type="entry name" value="AAA"/>
    <property type="match status" value="1"/>
</dbReference>
<dbReference type="Pfam" id="PF12399">
    <property type="entry name" value="BCA_ABC_TP_C"/>
    <property type="match status" value="1"/>
</dbReference>
<evidence type="ECO:0000256" key="2">
    <source>
        <dbReference type="ARBA" id="ARBA00022741"/>
    </source>
</evidence>
<keyword evidence="2" id="KW-0547">Nucleotide-binding</keyword>
<dbReference type="FunFam" id="3.40.50.300:FF:000421">
    <property type="entry name" value="Branched-chain amino acid ABC transporter ATP-binding protein"/>
    <property type="match status" value="1"/>
</dbReference>
<dbReference type="AlphaFoldDB" id="A0A154BPB0"/>
<dbReference type="RefSeq" id="WP_066243640.1">
    <property type="nucleotide sequence ID" value="NZ_LSGP01000020.1"/>
</dbReference>
<dbReference type="CDD" id="cd03219">
    <property type="entry name" value="ABC_Mj1267_LivG_branched"/>
    <property type="match status" value="1"/>
</dbReference>
<proteinExistence type="predicted"/>
<dbReference type="STRING" id="1794912.AXX12_11490"/>
<dbReference type="GO" id="GO:0005524">
    <property type="term" value="F:ATP binding"/>
    <property type="evidence" value="ECO:0007669"/>
    <property type="project" value="UniProtKB-KW"/>
</dbReference>
<dbReference type="PANTHER" id="PTHR45772:SF9">
    <property type="entry name" value="CONSERVED COMPONENT OF ABC TRANSPORTER FOR NATURAL AMINO ACIDS"/>
    <property type="match status" value="1"/>
</dbReference>
<keyword evidence="1" id="KW-0813">Transport</keyword>
<dbReference type="InterPro" id="IPR027417">
    <property type="entry name" value="P-loop_NTPase"/>
</dbReference>
<dbReference type="PANTHER" id="PTHR45772">
    <property type="entry name" value="CONSERVED COMPONENT OF ABC TRANSPORTER FOR NATURAL AMINO ACIDS-RELATED"/>
    <property type="match status" value="1"/>
</dbReference>
<dbReference type="Proteomes" id="UP000076268">
    <property type="component" value="Unassembled WGS sequence"/>
</dbReference>
<dbReference type="GO" id="GO:0016887">
    <property type="term" value="F:ATP hydrolysis activity"/>
    <property type="evidence" value="ECO:0007669"/>
    <property type="project" value="InterPro"/>
</dbReference>
<dbReference type="InterPro" id="IPR051120">
    <property type="entry name" value="ABC_AA/LPS_Transport"/>
</dbReference>
<evidence type="ECO:0000313" key="5">
    <source>
        <dbReference type="EMBL" id="KYZ75814.1"/>
    </source>
</evidence>
<accession>A0A154BPB0</accession>
<dbReference type="PROSITE" id="PS50893">
    <property type="entry name" value="ABC_TRANSPORTER_2"/>
    <property type="match status" value="1"/>
</dbReference>
<organism evidence="5 6">
    <name type="scientific">Anaerosporomusa subterranea</name>
    <dbReference type="NCBI Taxonomy" id="1794912"/>
    <lineage>
        <taxon>Bacteria</taxon>
        <taxon>Bacillati</taxon>
        <taxon>Bacillota</taxon>
        <taxon>Negativicutes</taxon>
        <taxon>Acetonemataceae</taxon>
        <taxon>Anaerosporomusa</taxon>
    </lineage>
</organism>
<evidence type="ECO:0000313" key="6">
    <source>
        <dbReference type="Proteomes" id="UP000076268"/>
    </source>
</evidence>
<reference evidence="5 6" key="1">
    <citation type="submission" date="2016-02" db="EMBL/GenBank/DDBJ databases">
        <title>Anaerosporomusa subterraneum gen. nov., sp. nov., a spore-forming obligate anaerobe isolated from saprolite.</title>
        <authorList>
            <person name="Choi J.K."/>
            <person name="Shah M."/>
            <person name="Yee N."/>
        </authorList>
    </citation>
    <scope>NUCLEOTIDE SEQUENCE [LARGE SCALE GENOMIC DNA]</scope>
    <source>
        <strain evidence="5 6">RU4</strain>
    </source>
</reference>
<protein>
    <recommendedName>
        <fullName evidence="4">ABC transporter domain-containing protein</fullName>
    </recommendedName>
</protein>
<evidence type="ECO:0000256" key="3">
    <source>
        <dbReference type="ARBA" id="ARBA00022840"/>
    </source>
</evidence>
<gene>
    <name evidence="5" type="ORF">AXX12_11490</name>
</gene>
<keyword evidence="6" id="KW-1185">Reference proteome</keyword>
<evidence type="ECO:0000259" key="4">
    <source>
        <dbReference type="PROSITE" id="PS50893"/>
    </source>
</evidence>
<dbReference type="EMBL" id="LSGP01000020">
    <property type="protein sequence ID" value="KYZ75814.1"/>
    <property type="molecule type" value="Genomic_DNA"/>
</dbReference>
<dbReference type="GO" id="GO:0005886">
    <property type="term" value="C:plasma membrane"/>
    <property type="evidence" value="ECO:0007669"/>
    <property type="project" value="TreeGrafter"/>
</dbReference>
<dbReference type="SUPFAM" id="SSF52540">
    <property type="entry name" value="P-loop containing nucleoside triphosphate hydrolases"/>
    <property type="match status" value="1"/>
</dbReference>
<keyword evidence="3" id="KW-0067">ATP-binding</keyword>
<comment type="caution">
    <text evidence="5">The sequence shown here is derived from an EMBL/GenBank/DDBJ whole genome shotgun (WGS) entry which is preliminary data.</text>
</comment>
<dbReference type="InterPro" id="IPR003593">
    <property type="entry name" value="AAA+_ATPase"/>
</dbReference>
<dbReference type="InterPro" id="IPR003439">
    <property type="entry name" value="ABC_transporter-like_ATP-bd"/>
</dbReference>
<name>A0A154BPB0_ANASB</name>